<dbReference type="Gene3D" id="3.20.20.150">
    <property type="entry name" value="Divalent-metal-dependent TIM barrel enzymes"/>
    <property type="match status" value="1"/>
</dbReference>
<dbReference type="OrthoDB" id="9763101at2"/>
<dbReference type="AlphaFoldDB" id="A0A317CKF4"/>
<reference evidence="1 2" key="1">
    <citation type="submission" date="2018-05" db="EMBL/GenBank/DDBJ databases">
        <title>Leucothrix arctica sp. nov., isolated from Arctic seawater.</title>
        <authorList>
            <person name="Choi A."/>
            <person name="Baek K."/>
        </authorList>
    </citation>
    <scope>NUCLEOTIDE SEQUENCE [LARGE SCALE GENOMIC DNA]</scope>
    <source>
        <strain evidence="1 2">IMCC9719</strain>
    </source>
</reference>
<dbReference type="InterPro" id="IPR007801">
    <property type="entry name" value="MbnB/TglH/ChrH"/>
</dbReference>
<gene>
    <name evidence="1" type="ORF">DKT75_08510</name>
</gene>
<proteinExistence type="predicted"/>
<protein>
    <submittedName>
        <fullName evidence="1">Uncharacterized protein</fullName>
    </submittedName>
</protein>
<evidence type="ECO:0000313" key="1">
    <source>
        <dbReference type="EMBL" id="PWQ96800.1"/>
    </source>
</evidence>
<dbReference type="Proteomes" id="UP000245506">
    <property type="component" value="Unassembled WGS sequence"/>
</dbReference>
<dbReference type="PANTHER" id="PTHR42194">
    <property type="entry name" value="UPF0276 PROTEIN HI_1600"/>
    <property type="match status" value="1"/>
</dbReference>
<dbReference type="NCBIfam" id="NF003818">
    <property type="entry name" value="PRK05409.1"/>
    <property type="match status" value="1"/>
</dbReference>
<dbReference type="Pfam" id="PF05114">
    <property type="entry name" value="MbnB_TglH_ChrH"/>
    <property type="match status" value="1"/>
</dbReference>
<keyword evidence="2" id="KW-1185">Reference proteome</keyword>
<dbReference type="EMBL" id="QGKL01000026">
    <property type="protein sequence ID" value="PWQ96800.1"/>
    <property type="molecule type" value="Genomic_DNA"/>
</dbReference>
<evidence type="ECO:0000313" key="2">
    <source>
        <dbReference type="Proteomes" id="UP000245506"/>
    </source>
</evidence>
<accession>A0A317CKF4</accession>
<organism evidence="1 2">
    <name type="scientific">Leucothrix arctica</name>
    <dbReference type="NCBI Taxonomy" id="1481894"/>
    <lineage>
        <taxon>Bacteria</taxon>
        <taxon>Pseudomonadati</taxon>
        <taxon>Pseudomonadota</taxon>
        <taxon>Gammaproteobacteria</taxon>
        <taxon>Thiotrichales</taxon>
        <taxon>Thiotrichaceae</taxon>
        <taxon>Leucothrix</taxon>
    </lineage>
</organism>
<name>A0A317CKF4_9GAMM</name>
<dbReference type="RefSeq" id="WP_109822998.1">
    <property type="nucleotide sequence ID" value="NZ_QGKL01000026.1"/>
</dbReference>
<sequence>MDLAVSGCGIGLRFSHIDQILEERPPIPWLEVLTDNYLVEGSVQQDYLLEVADHYPLTMHGVGLSLGSVDPLNMDYLKRLKALADKVKPAWISDHLCWSAVHGMHTHDLMPLPYNQATIEHVSARIKQVQDFLGYELIIENVSSYLQYKTSEMPEWVFFSEVAESADCGMLLDINNIYVSAHNHEFDPETYLNTVPASRIRQMHLAGFEDRGTHLLDTHGHPVPDVVWALYEKALQRFGPVPTLIEWDNNIPTLDVLLREASKASDMLQQSGKVM</sequence>
<comment type="caution">
    <text evidence="1">The sequence shown here is derived from an EMBL/GenBank/DDBJ whole genome shotgun (WGS) entry which is preliminary data.</text>
</comment>
<dbReference type="SUPFAM" id="SSF51658">
    <property type="entry name" value="Xylose isomerase-like"/>
    <property type="match status" value="1"/>
</dbReference>
<dbReference type="InterPro" id="IPR036237">
    <property type="entry name" value="Xyl_isomerase-like_sf"/>
</dbReference>
<dbReference type="PANTHER" id="PTHR42194:SF1">
    <property type="entry name" value="UPF0276 PROTEIN HI_1600"/>
    <property type="match status" value="1"/>
</dbReference>